<keyword evidence="2" id="KW-0472">Membrane</keyword>
<accession>A0AA36CJF3</accession>
<dbReference type="AlphaFoldDB" id="A0AA36CJF3"/>
<dbReference type="Gene3D" id="1.20.1070.10">
    <property type="entry name" value="Rhodopsin 7-helix transmembrane proteins"/>
    <property type="match status" value="1"/>
</dbReference>
<dbReference type="PANTHER" id="PTHR23017">
    <property type="entry name" value="SERPENTINE RECEPTOR, CLASS X"/>
    <property type="match status" value="1"/>
</dbReference>
<feature type="transmembrane region" description="Helical" evidence="2">
    <location>
        <begin position="121"/>
        <end position="142"/>
    </location>
</feature>
<dbReference type="EMBL" id="CATQJA010001935">
    <property type="protein sequence ID" value="CAJ0569121.1"/>
    <property type="molecule type" value="Genomic_DNA"/>
</dbReference>
<reference evidence="4" key="1">
    <citation type="submission" date="2023-06" db="EMBL/GenBank/DDBJ databases">
        <authorList>
            <person name="Delattre M."/>
        </authorList>
    </citation>
    <scope>NUCLEOTIDE SEQUENCE</scope>
    <source>
        <strain evidence="4">AF72</strain>
    </source>
</reference>
<feature type="transmembrane region" description="Helical" evidence="2">
    <location>
        <begin position="287"/>
        <end position="311"/>
    </location>
</feature>
<sequence length="323" mass="36606">MNLASTSTTPYYEDSTSDTTPLPDDDYSAEVDPSEQLFDIVCMATIFLTFNRFFALAFSGSYYKYYERTNYVQYGIMVAYPLATGIAYAIPGCGAIFIPYGQNFFYVEGACGEEIMYYTQILASYIVLSIQTVFDAAIFYLMRKRIRSFQAIQSHQNSKQKREQLKKEMRLAAQMISNLITGIILNVTMAIGQQYLASTLATFLLFTALWQGCQAITSRLLHREGKTIDQSRPHQHINIFQVKKKKRLKRFRSHRIRRFNTTVAILGVIILFCECKVHPGSSGYCMVIVYMVACFMLPAIAIGAFVGYMGYKRGKAGKKMIGG</sequence>
<feature type="transmembrane region" description="Helical" evidence="2">
    <location>
        <begin position="78"/>
        <end position="101"/>
    </location>
</feature>
<feature type="transmembrane region" description="Helical" evidence="2">
    <location>
        <begin position="259"/>
        <end position="281"/>
    </location>
</feature>
<evidence type="ECO:0000256" key="1">
    <source>
        <dbReference type="SAM" id="MobiDB-lite"/>
    </source>
</evidence>
<name>A0AA36CJF3_9BILA</name>
<dbReference type="PANTHER" id="PTHR23017:SF3">
    <property type="entry name" value="G-PROTEIN COUPLED RECEPTORS FAMILY 1 PROFILE DOMAIN-CONTAINING PROTEIN"/>
    <property type="match status" value="1"/>
</dbReference>
<feature type="transmembrane region" description="Helical" evidence="2">
    <location>
        <begin position="171"/>
        <end position="189"/>
    </location>
</feature>
<evidence type="ECO:0000256" key="2">
    <source>
        <dbReference type="SAM" id="Phobius"/>
    </source>
</evidence>
<evidence type="ECO:0000259" key="3">
    <source>
        <dbReference type="Pfam" id="PF10328"/>
    </source>
</evidence>
<keyword evidence="5" id="KW-1185">Reference proteome</keyword>
<protein>
    <recommendedName>
        <fullName evidence="3">7TM GPCR serpentine receptor class x (Srx) domain-containing protein</fullName>
    </recommendedName>
</protein>
<keyword evidence="2" id="KW-1133">Transmembrane helix</keyword>
<gene>
    <name evidence="4" type="ORF">MSPICULIGERA_LOCUS7612</name>
</gene>
<evidence type="ECO:0000313" key="4">
    <source>
        <dbReference type="EMBL" id="CAJ0569121.1"/>
    </source>
</evidence>
<dbReference type="Pfam" id="PF10328">
    <property type="entry name" value="7TM_GPCR_Srx"/>
    <property type="match status" value="1"/>
</dbReference>
<feature type="compositionally biased region" description="Polar residues" evidence="1">
    <location>
        <begin position="1"/>
        <end position="10"/>
    </location>
</feature>
<keyword evidence="2" id="KW-0812">Transmembrane</keyword>
<feature type="region of interest" description="Disordered" evidence="1">
    <location>
        <begin position="1"/>
        <end position="26"/>
    </location>
</feature>
<feature type="non-terminal residue" evidence="4">
    <location>
        <position position="323"/>
    </location>
</feature>
<organism evidence="4 5">
    <name type="scientific">Mesorhabditis spiculigera</name>
    <dbReference type="NCBI Taxonomy" id="96644"/>
    <lineage>
        <taxon>Eukaryota</taxon>
        <taxon>Metazoa</taxon>
        <taxon>Ecdysozoa</taxon>
        <taxon>Nematoda</taxon>
        <taxon>Chromadorea</taxon>
        <taxon>Rhabditida</taxon>
        <taxon>Rhabditina</taxon>
        <taxon>Rhabditomorpha</taxon>
        <taxon>Rhabditoidea</taxon>
        <taxon>Rhabditidae</taxon>
        <taxon>Mesorhabditinae</taxon>
        <taxon>Mesorhabditis</taxon>
    </lineage>
</organism>
<feature type="domain" description="7TM GPCR serpentine receptor class x (Srx)" evidence="3">
    <location>
        <begin position="38"/>
        <end position="215"/>
    </location>
</feature>
<comment type="caution">
    <text evidence="4">The sequence shown here is derived from an EMBL/GenBank/DDBJ whole genome shotgun (WGS) entry which is preliminary data.</text>
</comment>
<evidence type="ECO:0000313" key="5">
    <source>
        <dbReference type="Proteomes" id="UP001177023"/>
    </source>
</evidence>
<feature type="transmembrane region" description="Helical" evidence="2">
    <location>
        <begin position="37"/>
        <end position="58"/>
    </location>
</feature>
<proteinExistence type="predicted"/>
<dbReference type="InterPro" id="IPR019430">
    <property type="entry name" value="7TM_GPCR_serpentine_rcpt_Srx"/>
</dbReference>
<feature type="transmembrane region" description="Helical" evidence="2">
    <location>
        <begin position="195"/>
        <end position="213"/>
    </location>
</feature>
<dbReference type="Proteomes" id="UP001177023">
    <property type="component" value="Unassembled WGS sequence"/>
</dbReference>